<dbReference type="Proteomes" id="UP000289340">
    <property type="component" value="Chromosome 2"/>
</dbReference>
<dbReference type="EMBL" id="QZWG01000002">
    <property type="protein sequence ID" value="RZC26209.1"/>
    <property type="molecule type" value="Genomic_DNA"/>
</dbReference>
<evidence type="ECO:0000259" key="1">
    <source>
        <dbReference type="Pfam" id="PF00931"/>
    </source>
</evidence>
<dbReference type="InterPro" id="IPR002182">
    <property type="entry name" value="NB-ARC"/>
</dbReference>
<dbReference type="GO" id="GO:0043531">
    <property type="term" value="F:ADP binding"/>
    <property type="evidence" value="ECO:0007669"/>
    <property type="project" value="InterPro"/>
</dbReference>
<name>A0A445LSA3_GLYSO</name>
<dbReference type="Gene3D" id="3.40.50.300">
    <property type="entry name" value="P-loop containing nucleotide triphosphate hydrolases"/>
    <property type="match status" value="2"/>
</dbReference>
<dbReference type="GO" id="GO:0006952">
    <property type="term" value="P:defense response"/>
    <property type="evidence" value="ECO:0007669"/>
    <property type="project" value="InterPro"/>
</dbReference>
<sequence length="229" mass="26123">MFLSFTYDMFLNFRGSDTRFGFTGNLYKALHDRGFQTFIDDEKHWLSMRKVSKAKKESKFIERIVEFFSTKINRAPLHVADYPVGLEAQVLEVKKLFDIGTDDGVHMIGIHGIGGIGKSTLAGAVYNSITDNFDEILGEKKIKLASVQQGIPMIKHRLQQKKVLLILDDVDKHQQLHDIVGRPDWFGPGSRIIITTHGVKRTYEVKGSYGKDALQLFTWKETEKVDPTY</sequence>
<dbReference type="Gene3D" id="3.40.50.10140">
    <property type="entry name" value="Toll/interleukin-1 receptor homology (TIR) domain"/>
    <property type="match status" value="1"/>
</dbReference>
<evidence type="ECO:0000259" key="2">
    <source>
        <dbReference type="Pfam" id="PF01582"/>
    </source>
</evidence>
<dbReference type="InterPro" id="IPR035897">
    <property type="entry name" value="Toll_tir_struct_dom_sf"/>
</dbReference>
<dbReference type="InterPro" id="IPR027417">
    <property type="entry name" value="P-loop_NTPase"/>
</dbReference>
<dbReference type="InterPro" id="IPR000157">
    <property type="entry name" value="TIR_dom"/>
</dbReference>
<feature type="domain" description="NB-ARC" evidence="1">
    <location>
        <begin position="102"/>
        <end position="136"/>
    </location>
</feature>
<feature type="domain" description="TIR" evidence="2">
    <location>
        <begin position="7"/>
        <end position="43"/>
    </location>
</feature>
<dbReference type="AlphaFoldDB" id="A0A445LSA3"/>
<evidence type="ECO:0000313" key="3">
    <source>
        <dbReference type="EMBL" id="RZC26209.1"/>
    </source>
</evidence>
<dbReference type="PANTHER" id="PTHR11017:SF431">
    <property type="entry name" value="ADP-RIBOSYL CYCLASE_CYCLIC ADP-RIBOSE HYDROLASE"/>
    <property type="match status" value="1"/>
</dbReference>
<accession>A0A445LSA3</accession>
<evidence type="ECO:0000313" key="4">
    <source>
        <dbReference type="Proteomes" id="UP000289340"/>
    </source>
</evidence>
<comment type="caution">
    <text evidence="3">The sequence shown here is derived from an EMBL/GenBank/DDBJ whole genome shotgun (WGS) entry which is preliminary data.</text>
</comment>
<proteinExistence type="predicted"/>
<dbReference type="InterPro" id="IPR044974">
    <property type="entry name" value="Disease_R_plants"/>
</dbReference>
<protein>
    <submittedName>
        <fullName evidence="3">Disease resistance protein ADR2</fullName>
    </submittedName>
</protein>
<reference evidence="3 4" key="1">
    <citation type="submission" date="2018-09" db="EMBL/GenBank/DDBJ databases">
        <title>A high-quality reference genome of wild soybean provides a powerful tool to mine soybean genomes.</title>
        <authorList>
            <person name="Xie M."/>
            <person name="Chung C.Y.L."/>
            <person name="Li M.-W."/>
            <person name="Wong F.-L."/>
            <person name="Chan T.-F."/>
            <person name="Lam H.-M."/>
        </authorList>
    </citation>
    <scope>NUCLEOTIDE SEQUENCE [LARGE SCALE GENOMIC DNA]</scope>
    <source>
        <strain evidence="4">cv. W05</strain>
        <tissue evidence="3">Hypocotyl of etiolated seedlings</tissue>
    </source>
</reference>
<dbReference type="Pfam" id="PF00931">
    <property type="entry name" value="NB-ARC"/>
    <property type="match status" value="1"/>
</dbReference>
<gene>
    <name evidence="3" type="ORF">D0Y65_004734</name>
</gene>
<keyword evidence="4" id="KW-1185">Reference proteome</keyword>
<dbReference type="SUPFAM" id="SSF52200">
    <property type="entry name" value="Toll/Interleukin receptor TIR domain"/>
    <property type="match status" value="1"/>
</dbReference>
<organism evidence="3 4">
    <name type="scientific">Glycine soja</name>
    <name type="common">Wild soybean</name>
    <dbReference type="NCBI Taxonomy" id="3848"/>
    <lineage>
        <taxon>Eukaryota</taxon>
        <taxon>Viridiplantae</taxon>
        <taxon>Streptophyta</taxon>
        <taxon>Embryophyta</taxon>
        <taxon>Tracheophyta</taxon>
        <taxon>Spermatophyta</taxon>
        <taxon>Magnoliopsida</taxon>
        <taxon>eudicotyledons</taxon>
        <taxon>Gunneridae</taxon>
        <taxon>Pentapetalae</taxon>
        <taxon>rosids</taxon>
        <taxon>fabids</taxon>
        <taxon>Fabales</taxon>
        <taxon>Fabaceae</taxon>
        <taxon>Papilionoideae</taxon>
        <taxon>50 kb inversion clade</taxon>
        <taxon>NPAAA clade</taxon>
        <taxon>indigoferoid/millettioid clade</taxon>
        <taxon>Phaseoleae</taxon>
        <taxon>Glycine</taxon>
        <taxon>Glycine subgen. Soja</taxon>
    </lineage>
</organism>
<dbReference type="Pfam" id="PF01582">
    <property type="entry name" value="TIR"/>
    <property type="match status" value="1"/>
</dbReference>
<dbReference type="GO" id="GO:0007165">
    <property type="term" value="P:signal transduction"/>
    <property type="evidence" value="ECO:0007669"/>
    <property type="project" value="InterPro"/>
</dbReference>
<dbReference type="SUPFAM" id="SSF52540">
    <property type="entry name" value="P-loop containing nucleoside triphosphate hydrolases"/>
    <property type="match status" value="1"/>
</dbReference>
<dbReference type="PANTHER" id="PTHR11017">
    <property type="entry name" value="LEUCINE-RICH REPEAT-CONTAINING PROTEIN"/>
    <property type="match status" value="1"/>
</dbReference>